<dbReference type="SUPFAM" id="SSF51735">
    <property type="entry name" value="NAD(P)-binding Rossmann-fold domains"/>
    <property type="match status" value="1"/>
</dbReference>
<dbReference type="InterPro" id="IPR036291">
    <property type="entry name" value="NAD(P)-bd_dom_sf"/>
</dbReference>
<dbReference type="InterPro" id="IPR002328">
    <property type="entry name" value="ADH_Zn_CS"/>
</dbReference>
<dbReference type="SMART" id="SM00829">
    <property type="entry name" value="PKS_ER"/>
    <property type="match status" value="1"/>
</dbReference>
<evidence type="ECO:0000259" key="7">
    <source>
        <dbReference type="SMART" id="SM00829"/>
    </source>
</evidence>
<evidence type="ECO:0000256" key="3">
    <source>
        <dbReference type="ARBA" id="ARBA00022723"/>
    </source>
</evidence>
<reference evidence="8 9" key="1">
    <citation type="submission" date="2016-10" db="EMBL/GenBank/DDBJ databases">
        <authorList>
            <person name="de Groot N.N."/>
        </authorList>
    </citation>
    <scope>NUCLEOTIDE SEQUENCE [LARGE SCALE GENOMIC DNA]</scope>
    <source>
        <strain evidence="8 9">OK461</strain>
    </source>
</reference>
<dbReference type="InterPro" id="IPR013154">
    <property type="entry name" value="ADH-like_N"/>
</dbReference>
<dbReference type="GO" id="GO:0008270">
    <property type="term" value="F:zinc ion binding"/>
    <property type="evidence" value="ECO:0007669"/>
    <property type="project" value="InterPro"/>
</dbReference>
<dbReference type="EMBL" id="FONR01000022">
    <property type="protein sequence ID" value="SFG53004.1"/>
    <property type="molecule type" value="Genomic_DNA"/>
</dbReference>
<name>A0A1I2SJK2_9ACTN</name>
<dbReference type="PANTHER" id="PTHR43350">
    <property type="entry name" value="NAD-DEPENDENT ALCOHOL DEHYDROGENASE"/>
    <property type="match status" value="1"/>
</dbReference>
<gene>
    <name evidence="8" type="ORF">SAMN02787118_12259</name>
</gene>
<dbReference type="Pfam" id="PF08240">
    <property type="entry name" value="ADH_N"/>
    <property type="match status" value="1"/>
</dbReference>
<dbReference type="OrthoDB" id="334894at2"/>
<accession>A0A1I2SJK2</accession>
<proteinExistence type="inferred from homology"/>
<dbReference type="AlphaFoldDB" id="A0A1I2SJK2"/>
<dbReference type="Proteomes" id="UP000181942">
    <property type="component" value="Unassembled WGS sequence"/>
</dbReference>
<dbReference type="Gene3D" id="3.90.180.10">
    <property type="entry name" value="Medium-chain alcohol dehydrogenases, catalytic domain"/>
    <property type="match status" value="1"/>
</dbReference>
<dbReference type="InterPro" id="IPR011032">
    <property type="entry name" value="GroES-like_sf"/>
</dbReference>
<keyword evidence="3 6" id="KW-0479">Metal-binding</keyword>
<dbReference type="Pfam" id="PF00107">
    <property type="entry name" value="ADH_zinc_N"/>
    <property type="match status" value="1"/>
</dbReference>
<keyword evidence="5" id="KW-0560">Oxidoreductase</keyword>
<protein>
    <submittedName>
        <fullName evidence="8">S-(Hydroxymethyl)glutathione dehydrogenase / alcohol dehydrogenase</fullName>
    </submittedName>
</protein>
<evidence type="ECO:0000313" key="8">
    <source>
        <dbReference type="EMBL" id="SFG53004.1"/>
    </source>
</evidence>
<dbReference type="SUPFAM" id="SSF50129">
    <property type="entry name" value="GroES-like"/>
    <property type="match status" value="1"/>
</dbReference>
<dbReference type="RefSeq" id="WP_075032107.1">
    <property type="nucleotide sequence ID" value="NZ_FONR01000022.1"/>
</dbReference>
<keyword evidence="4 6" id="KW-0862">Zinc</keyword>
<comment type="similarity">
    <text evidence="2 6">Belongs to the zinc-containing alcohol dehydrogenase family.</text>
</comment>
<evidence type="ECO:0000256" key="1">
    <source>
        <dbReference type="ARBA" id="ARBA00001947"/>
    </source>
</evidence>
<dbReference type="FunFam" id="3.40.50.720:FF:000003">
    <property type="entry name" value="S-(hydroxymethyl)glutathione dehydrogenase"/>
    <property type="match status" value="1"/>
</dbReference>
<evidence type="ECO:0000313" key="9">
    <source>
        <dbReference type="Proteomes" id="UP000181942"/>
    </source>
</evidence>
<feature type="domain" description="Enoyl reductase (ER)" evidence="7">
    <location>
        <begin position="13"/>
        <end position="356"/>
    </location>
</feature>
<dbReference type="PANTHER" id="PTHR43350:SF21">
    <property type="entry name" value="S-NITROSOMYCOTHIOL REDUCTASE MSCR"/>
    <property type="match status" value="1"/>
</dbReference>
<comment type="cofactor">
    <cofactor evidence="1 6">
        <name>Zn(2+)</name>
        <dbReference type="ChEBI" id="CHEBI:29105"/>
    </cofactor>
</comment>
<evidence type="ECO:0000256" key="4">
    <source>
        <dbReference type="ARBA" id="ARBA00022833"/>
    </source>
</evidence>
<evidence type="ECO:0000256" key="2">
    <source>
        <dbReference type="ARBA" id="ARBA00008072"/>
    </source>
</evidence>
<sequence length="360" mass="37902">MTVDARIAVLPAGQQKLEIREVTLDVPGPYEVVVRQKAFGVCHSQLDRIYDPSRTESMVLGHEAIGTVVAVGDQVRYVTPGDEVLITWIPRTPLHGRPPAPSQVAFPDGDLAKTHNTFTWGTHAVVDEQYVVKAPPGTPLDLGSIIGCALMTGAGAVMNSADVRPGQSVAVWGAGGVGLCAIAGAAILGASPVVAVDVDDDKLKLARQFGATDVVNAKRTDPVAAVRELTGHDDGTRGVDYAFDCTGIGANIPVSLAAVRPGIRGAGIRGGADVLVGIPRTPFQLDSMDLLNGEKSLLGCVGGSCDPARDFQTFVEWTRDGRFDPSALVTDRFTLDELNTAVEALHEGRVRGRAVVELEE</sequence>
<dbReference type="InterPro" id="IPR020843">
    <property type="entry name" value="ER"/>
</dbReference>
<dbReference type="GO" id="GO:0016491">
    <property type="term" value="F:oxidoreductase activity"/>
    <property type="evidence" value="ECO:0007669"/>
    <property type="project" value="UniProtKB-KW"/>
</dbReference>
<evidence type="ECO:0000256" key="5">
    <source>
        <dbReference type="ARBA" id="ARBA00023002"/>
    </source>
</evidence>
<evidence type="ECO:0000256" key="6">
    <source>
        <dbReference type="RuleBase" id="RU361277"/>
    </source>
</evidence>
<dbReference type="PROSITE" id="PS00059">
    <property type="entry name" value="ADH_ZINC"/>
    <property type="match status" value="1"/>
</dbReference>
<organism evidence="8 9">
    <name type="scientific">Streptomyces mirabilis</name>
    <dbReference type="NCBI Taxonomy" id="68239"/>
    <lineage>
        <taxon>Bacteria</taxon>
        <taxon>Bacillati</taxon>
        <taxon>Actinomycetota</taxon>
        <taxon>Actinomycetes</taxon>
        <taxon>Kitasatosporales</taxon>
        <taxon>Streptomycetaceae</taxon>
        <taxon>Streptomyces</taxon>
    </lineage>
</organism>
<dbReference type="Gene3D" id="3.40.50.720">
    <property type="entry name" value="NAD(P)-binding Rossmann-like Domain"/>
    <property type="match status" value="1"/>
</dbReference>
<dbReference type="InterPro" id="IPR013149">
    <property type="entry name" value="ADH-like_C"/>
</dbReference>